<organism evidence="1 2">
    <name type="scientific">Gigaspora margarita</name>
    <dbReference type="NCBI Taxonomy" id="4874"/>
    <lineage>
        <taxon>Eukaryota</taxon>
        <taxon>Fungi</taxon>
        <taxon>Fungi incertae sedis</taxon>
        <taxon>Mucoromycota</taxon>
        <taxon>Glomeromycotina</taxon>
        <taxon>Glomeromycetes</taxon>
        <taxon>Diversisporales</taxon>
        <taxon>Gigasporaceae</taxon>
        <taxon>Gigaspora</taxon>
    </lineage>
</organism>
<reference evidence="1 2" key="1">
    <citation type="submission" date="2021-06" db="EMBL/GenBank/DDBJ databases">
        <authorList>
            <person name="Kallberg Y."/>
            <person name="Tangrot J."/>
            <person name="Rosling A."/>
        </authorList>
    </citation>
    <scope>NUCLEOTIDE SEQUENCE [LARGE SCALE GENOMIC DNA]</scope>
    <source>
        <strain evidence="1 2">120-4 pot B 10/14</strain>
    </source>
</reference>
<comment type="caution">
    <text evidence="1">The sequence shown here is derived from an EMBL/GenBank/DDBJ whole genome shotgun (WGS) entry which is preliminary data.</text>
</comment>
<feature type="non-terminal residue" evidence="1">
    <location>
        <position position="1"/>
    </location>
</feature>
<protein>
    <submittedName>
        <fullName evidence="1">7738_t:CDS:1</fullName>
    </submittedName>
</protein>
<dbReference type="Proteomes" id="UP000789901">
    <property type="component" value="Unassembled WGS sequence"/>
</dbReference>
<gene>
    <name evidence="1" type="ORF">GMARGA_LOCUS8970</name>
</gene>
<keyword evidence="2" id="KW-1185">Reference proteome</keyword>
<proteinExistence type="predicted"/>
<evidence type="ECO:0000313" key="1">
    <source>
        <dbReference type="EMBL" id="CAG8643515.1"/>
    </source>
</evidence>
<dbReference type="EMBL" id="CAJVQB010004717">
    <property type="protein sequence ID" value="CAG8643515.1"/>
    <property type="molecule type" value="Genomic_DNA"/>
</dbReference>
<evidence type="ECO:0000313" key="2">
    <source>
        <dbReference type="Proteomes" id="UP000789901"/>
    </source>
</evidence>
<name>A0ABN7UP18_GIGMA</name>
<sequence length="119" mass="13795">NIAAGLGIDQPEVVYLIKKAIEVYNWINYKKSCNKPVTIDKKIFALRVEQKSGKNNESKVRQKILLETEYGIEDYSMKEIENLLIKIEDSSLEKNIHPPKIFDKISDQSDTNYAKEVKY</sequence>
<accession>A0ABN7UP18</accession>